<comment type="subcellular location">
    <subcellularLocation>
        <location evidence="1">Membrane</location>
        <topology evidence="1">Multi-pass membrane protein</topology>
    </subcellularLocation>
</comment>
<evidence type="ECO:0000313" key="10">
    <source>
        <dbReference type="Proteomes" id="UP000799291"/>
    </source>
</evidence>
<name>A0A6G1IDV0_9PLEO</name>
<dbReference type="Pfam" id="PF20684">
    <property type="entry name" value="Fung_rhodopsin"/>
    <property type="match status" value="1"/>
</dbReference>
<comment type="similarity">
    <text evidence="5">Belongs to the SAT4 family.</text>
</comment>
<feature type="transmembrane region" description="Helical" evidence="7">
    <location>
        <begin position="84"/>
        <end position="110"/>
    </location>
</feature>
<dbReference type="PANTHER" id="PTHR33048:SF96">
    <property type="entry name" value="INTEGRAL MEMBRANE PROTEIN"/>
    <property type="match status" value="1"/>
</dbReference>
<dbReference type="InterPro" id="IPR049326">
    <property type="entry name" value="Rhodopsin_dom_fungi"/>
</dbReference>
<evidence type="ECO:0000256" key="2">
    <source>
        <dbReference type="ARBA" id="ARBA00022692"/>
    </source>
</evidence>
<evidence type="ECO:0000256" key="3">
    <source>
        <dbReference type="ARBA" id="ARBA00022989"/>
    </source>
</evidence>
<organism evidence="9 10">
    <name type="scientific">Lentithecium fluviatile CBS 122367</name>
    <dbReference type="NCBI Taxonomy" id="1168545"/>
    <lineage>
        <taxon>Eukaryota</taxon>
        <taxon>Fungi</taxon>
        <taxon>Dikarya</taxon>
        <taxon>Ascomycota</taxon>
        <taxon>Pezizomycotina</taxon>
        <taxon>Dothideomycetes</taxon>
        <taxon>Pleosporomycetidae</taxon>
        <taxon>Pleosporales</taxon>
        <taxon>Massarineae</taxon>
        <taxon>Lentitheciaceae</taxon>
        <taxon>Lentithecium</taxon>
    </lineage>
</organism>
<reference evidence="9" key="1">
    <citation type="journal article" date="2020" name="Stud. Mycol.">
        <title>101 Dothideomycetes genomes: a test case for predicting lifestyles and emergence of pathogens.</title>
        <authorList>
            <person name="Haridas S."/>
            <person name="Albert R."/>
            <person name="Binder M."/>
            <person name="Bloem J."/>
            <person name="Labutti K."/>
            <person name="Salamov A."/>
            <person name="Andreopoulos B."/>
            <person name="Baker S."/>
            <person name="Barry K."/>
            <person name="Bills G."/>
            <person name="Bluhm B."/>
            <person name="Cannon C."/>
            <person name="Castanera R."/>
            <person name="Culley D."/>
            <person name="Daum C."/>
            <person name="Ezra D."/>
            <person name="Gonzalez J."/>
            <person name="Henrissat B."/>
            <person name="Kuo A."/>
            <person name="Liang C."/>
            <person name="Lipzen A."/>
            <person name="Lutzoni F."/>
            <person name="Magnuson J."/>
            <person name="Mondo S."/>
            <person name="Nolan M."/>
            <person name="Ohm R."/>
            <person name="Pangilinan J."/>
            <person name="Park H.-J."/>
            <person name="Ramirez L."/>
            <person name="Alfaro M."/>
            <person name="Sun H."/>
            <person name="Tritt A."/>
            <person name="Yoshinaga Y."/>
            <person name="Zwiers L.-H."/>
            <person name="Turgeon B."/>
            <person name="Goodwin S."/>
            <person name="Spatafora J."/>
            <person name="Crous P."/>
            <person name="Grigoriev I."/>
        </authorList>
    </citation>
    <scope>NUCLEOTIDE SEQUENCE</scope>
    <source>
        <strain evidence="9">CBS 122367</strain>
    </source>
</reference>
<evidence type="ECO:0000256" key="5">
    <source>
        <dbReference type="ARBA" id="ARBA00038359"/>
    </source>
</evidence>
<feature type="region of interest" description="Disordered" evidence="6">
    <location>
        <begin position="302"/>
        <end position="323"/>
    </location>
</feature>
<dbReference type="OrthoDB" id="3923077at2759"/>
<dbReference type="PANTHER" id="PTHR33048">
    <property type="entry name" value="PTH11-LIKE INTEGRAL MEMBRANE PROTEIN (AFU_ORTHOLOGUE AFUA_5G11245)"/>
    <property type="match status" value="1"/>
</dbReference>
<sequence length="390" mass="43712">MKGRGGEVMAVAVLFFVLTWLTVSLRVYVRGVVLKTWGKDDTAMFVTVLIFTVYLAFQMVAVVFGTGQHRWELRDKDAQIALLFWYLCELLYVLSNCTLKIALGIFYLRVALQRWHIWCIKLLMVGTVLFGLTYFFLVMLQCIPVSEFWLNHPASSKCIPESPTTGITYALGAVNAFADWSFGTLPIFIVWDLQMNRKTKIMVVAILAFASIGSTATVVRMQYIHSLTEGPDFLYATVDVALWSTVEPGIGITAGCIATLRPLLQNLLWRFSLASAPSSSRRARAYTSNYQRRRNRQCGYSNSLDAHDLVPPEGSTSTTITGPKRLKKSWIGGGNSQEVTEDTEMMGIQQSVVVKQEIEGPPQLNLRESLRYSFTRGTMLSPKHQKSSDG</sequence>
<proteinExistence type="inferred from homology"/>
<keyword evidence="10" id="KW-1185">Reference proteome</keyword>
<feature type="domain" description="Rhodopsin" evidence="8">
    <location>
        <begin position="25"/>
        <end position="265"/>
    </location>
</feature>
<evidence type="ECO:0000313" key="9">
    <source>
        <dbReference type="EMBL" id="KAF2676079.1"/>
    </source>
</evidence>
<protein>
    <recommendedName>
        <fullName evidence="8">Rhodopsin domain-containing protein</fullName>
    </recommendedName>
</protein>
<evidence type="ECO:0000256" key="7">
    <source>
        <dbReference type="SAM" id="Phobius"/>
    </source>
</evidence>
<feature type="transmembrane region" description="Helical" evidence="7">
    <location>
        <begin position="6"/>
        <end position="29"/>
    </location>
</feature>
<feature type="transmembrane region" description="Helical" evidence="7">
    <location>
        <begin position="41"/>
        <end position="64"/>
    </location>
</feature>
<gene>
    <name evidence="9" type="ORF">K458DRAFT_322826</name>
</gene>
<feature type="transmembrane region" description="Helical" evidence="7">
    <location>
        <begin position="201"/>
        <end position="220"/>
    </location>
</feature>
<dbReference type="AlphaFoldDB" id="A0A6G1IDV0"/>
<keyword evidence="3 7" id="KW-1133">Transmembrane helix</keyword>
<feature type="transmembrane region" description="Helical" evidence="7">
    <location>
        <begin position="122"/>
        <end position="146"/>
    </location>
</feature>
<evidence type="ECO:0000256" key="1">
    <source>
        <dbReference type="ARBA" id="ARBA00004141"/>
    </source>
</evidence>
<dbReference type="EMBL" id="MU005640">
    <property type="protein sequence ID" value="KAF2676079.1"/>
    <property type="molecule type" value="Genomic_DNA"/>
</dbReference>
<evidence type="ECO:0000259" key="8">
    <source>
        <dbReference type="Pfam" id="PF20684"/>
    </source>
</evidence>
<dbReference type="InterPro" id="IPR052337">
    <property type="entry name" value="SAT4-like"/>
</dbReference>
<keyword evidence="2 7" id="KW-0812">Transmembrane</keyword>
<keyword evidence="4 7" id="KW-0472">Membrane</keyword>
<evidence type="ECO:0000256" key="4">
    <source>
        <dbReference type="ARBA" id="ARBA00023136"/>
    </source>
</evidence>
<dbReference type="Proteomes" id="UP000799291">
    <property type="component" value="Unassembled WGS sequence"/>
</dbReference>
<feature type="transmembrane region" description="Helical" evidence="7">
    <location>
        <begin position="166"/>
        <end position="189"/>
    </location>
</feature>
<accession>A0A6G1IDV0</accession>
<evidence type="ECO:0000256" key="6">
    <source>
        <dbReference type="SAM" id="MobiDB-lite"/>
    </source>
</evidence>
<dbReference type="GO" id="GO:0016020">
    <property type="term" value="C:membrane"/>
    <property type="evidence" value="ECO:0007669"/>
    <property type="project" value="UniProtKB-SubCell"/>
</dbReference>